<gene>
    <name evidence="1" type="ORF">AVEN_231170_1</name>
    <name evidence="2" type="ORF">AVEN_47801_1</name>
</gene>
<dbReference type="EMBL" id="BGPR01172219">
    <property type="protein sequence ID" value="GBM34861.1"/>
    <property type="molecule type" value="Genomic_DNA"/>
</dbReference>
<dbReference type="EMBL" id="BGPR01172230">
    <property type="protein sequence ID" value="GBM34904.1"/>
    <property type="molecule type" value="Genomic_DNA"/>
</dbReference>
<accession>A0A4Y2F183</accession>
<dbReference type="Proteomes" id="UP000499080">
    <property type="component" value="Unassembled WGS sequence"/>
</dbReference>
<reference evidence="1 3" key="1">
    <citation type="journal article" date="2019" name="Sci. Rep.">
        <title>Orb-weaving spider Araneus ventricosus genome elucidates the spidroin gene catalogue.</title>
        <authorList>
            <person name="Kono N."/>
            <person name="Nakamura H."/>
            <person name="Ohtoshi R."/>
            <person name="Moran D.A.P."/>
            <person name="Shinohara A."/>
            <person name="Yoshida Y."/>
            <person name="Fujiwara M."/>
            <person name="Mori M."/>
            <person name="Tomita M."/>
            <person name="Arakawa K."/>
        </authorList>
    </citation>
    <scope>NUCLEOTIDE SEQUENCE [LARGE SCALE GENOMIC DNA]</scope>
</reference>
<evidence type="ECO:0000313" key="3">
    <source>
        <dbReference type="Proteomes" id="UP000499080"/>
    </source>
</evidence>
<sequence>MLPPSASYVVLFVFFKKKEINSGISPKNQPSMRTLSDGVVREWCRKFKDERTVVHDEERQGCKSVTTEDIVQQVPGGFWSSLTL</sequence>
<dbReference type="OrthoDB" id="616263at2759"/>
<organism evidence="1 3">
    <name type="scientific">Araneus ventricosus</name>
    <name type="common">Orbweaver spider</name>
    <name type="synonym">Epeira ventricosa</name>
    <dbReference type="NCBI Taxonomy" id="182803"/>
    <lineage>
        <taxon>Eukaryota</taxon>
        <taxon>Metazoa</taxon>
        <taxon>Ecdysozoa</taxon>
        <taxon>Arthropoda</taxon>
        <taxon>Chelicerata</taxon>
        <taxon>Arachnida</taxon>
        <taxon>Araneae</taxon>
        <taxon>Araneomorphae</taxon>
        <taxon>Entelegynae</taxon>
        <taxon>Araneoidea</taxon>
        <taxon>Araneidae</taxon>
        <taxon>Araneus</taxon>
    </lineage>
</organism>
<comment type="caution">
    <text evidence="1">The sequence shown here is derived from an EMBL/GenBank/DDBJ whole genome shotgun (WGS) entry which is preliminary data.</text>
</comment>
<proteinExistence type="predicted"/>
<evidence type="ECO:0008006" key="4">
    <source>
        <dbReference type="Google" id="ProtNLM"/>
    </source>
</evidence>
<protein>
    <recommendedName>
        <fullName evidence="4">Mos1 transposase HTH domain-containing protein</fullName>
    </recommendedName>
</protein>
<evidence type="ECO:0000313" key="2">
    <source>
        <dbReference type="EMBL" id="GBM34904.1"/>
    </source>
</evidence>
<name>A0A4Y2F183_ARAVE</name>
<dbReference type="AlphaFoldDB" id="A0A4Y2F183"/>
<evidence type="ECO:0000313" key="1">
    <source>
        <dbReference type="EMBL" id="GBM34861.1"/>
    </source>
</evidence>
<keyword evidence="3" id="KW-1185">Reference proteome</keyword>